<evidence type="ECO:0000256" key="2">
    <source>
        <dbReference type="PROSITE-ProRule" id="PRU00076"/>
    </source>
</evidence>
<feature type="domain" description="Laminin G" evidence="6">
    <location>
        <begin position="25"/>
        <end position="208"/>
    </location>
</feature>
<dbReference type="Pfam" id="PF02210">
    <property type="entry name" value="Laminin_G_2"/>
    <property type="match status" value="2"/>
</dbReference>
<dbReference type="InterPro" id="IPR013320">
    <property type="entry name" value="ConA-like_dom_sf"/>
</dbReference>
<feature type="domain" description="Laminin G" evidence="6">
    <location>
        <begin position="249"/>
        <end position="433"/>
    </location>
</feature>
<dbReference type="PANTHER" id="PTHR15036:SF49">
    <property type="entry name" value="AXOTACTIN"/>
    <property type="match status" value="1"/>
</dbReference>
<reference evidence="8" key="2">
    <citation type="journal article" date="2023" name="Science">
        <title>Genomic signatures of disease resistance in endangered staghorn corals.</title>
        <authorList>
            <person name="Vollmer S.V."/>
            <person name="Selwyn J.D."/>
            <person name="Despard B.A."/>
            <person name="Roesel C.L."/>
        </authorList>
    </citation>
    <scope>NUCLEOTIDE SEQUENCE</scope>
    <source>
        <strain evidence="8">K2</strain>
    </source>
</reference>
<evidence type="ECO:0000259" key="7">
    <source>
        <dbReference type="PROSITE" id="PS50026"/>
    </source>
</evidence>
<name>A0AAD9QWY8_ACRCE</name>
<gene>
    <name evidence="8" type="ORF">P5673_007004</name>
</gene>
<feature type="compositionally biased region" description="Acidic residues" evidence="3">
    <location>
        <begin position="511"/>
        <end position="526"/>
    </location>
</feature>
<dbReference type="CDD" id="cd00054">
    <property type="entry name" value="EGF_CA"/>
    <property type="match status" value="1"/>
</dbReference>
<feature type="region of interest" description="Disordered" evidence="3">
    <location>
        <begin position="474"/>
        <end position="494"/>
    </location>
</feature>
<organism evidence="8 9">
    <name type="scientific">Acropora cervicornis</name>
    <name type="common">Staghorn coral</name>
    <dbReference type="NCBI Taxonomy" id="6130"/>
    <lineage>
        <taxon>Eukaryota</taxon>
        <taxon>Metazoa</taxon>
        <taxon>Cnidaria</taxon>
        <taxon>Anthozoa</taxon>
        <taxon>Hexacorallia</taxon>
        <taxon>Scleractinia</taxon>
        <taxon>Astrocoeniina</taxon>
        <taxon>Acroporidae</taxon>
        <taxon>Acropora</taxon>
    </lineage>
</organism>
<keyword evidence="1" id="KW-1015">Disulfide bond</keyword>
<keyword evidence="5" id="KW-0732">Signal</keyword>
<dbReference type="SMART" id="SM00282">
    <property type="entry name" value="LamG"/>
    <property type="match status" value="2"/>
</dbReference>
<evidence type="ECO:0000259" key="6">
    <source>
        <dbReference type="PROSITE" id="PS50025"/>
    </source>
</evidence>
<evidence type="ECO:0000256" key="3">
    <source>
        <dbReference type="SAM" id="MobiDB-lite"/>
    </source>
</evidence>
<evidence type="ECO:0000313" key="9">
    <source>
        <dbReference type="Proteomes" id="UP001249851"/>
    </source>
</evidence>
<dbReference type="Proteomes" id="UP001249851">
    <property type="component" value="Unassembled WGS sequence"/>
</dbReference>
<evidence type="ECO:0000256" key="4">
    <source>
        <dbReference type="SAM" id="Phobius"/>
    </source>
</evidence>
<accession>A0AAD9QWY8</accession>
<evidence type="ECO:0000313" key="8">
    <source>
        <dbReference type="EMBL" id="KAK2568929.1"/>
    </source>
</evidence>
<dbReference type="AlphaFoldDB" id="A0AAD9QWY8"/>
<dbReference type="CDD" id="cd00110">
    <property type="entry name" value="LamG"/>
    <property type="match status" value="2"/>
</dbReference>
<keyword evidence="2" id="KW-0245">EGF-like domain</keyword>
<dbReference type="InterPro" id="IPR000742">
    <property type="entry name" value="EGF"/>
</dbReference>
<feature type="chain" id="PRO_5042028290" evidence="5">
    <location>
        <begin position="24"/>
        <end position="690"/>
    </location>
</feature>
<dbReference type="PROSITE" id="PS50025">
    <property type="entry name" value="LAM_G_DOMAIN"/>
    <property type="match status" value="2"/>
</dbReference>
<keyword evidence="4" id="KW-1133">Transmembrane helix</keyword>
<keyword evidence="9" id="KW-1185">Reference proteome</keyword>
<dbReference type="InterPro" id="IPR001791">
    <property type="entry name" value="Laminin_G"/>
</dbReference>
<sequence>MEATRNLPCLLHLLLTLVFRCDGNSVTFINESSSFIQLKNWDVSESRGLGFRFKTFMSEALLLYIDDEAKSNFLRVELFQGRLRLTCSHGSRFGEMAVEIGDNLNDLQWHPVLLERVKGQTTISLNGQSKSTVDSRKRRSLNITSPIYFGGIPPKLEASRITQTSVLRLRRFVGCLADIEMFEYSARQGKKRKLAAIWEKENAIAPGCTNMCDIENQCQNGGHCLNRFITTDCGCATTGFRGKTCTKGLPVLGLKLSDYVIYNRSYKAISSQQDRIILRFKTTNQNSSILESGLGRDYLVIELYRGFLLVRWNLGSGELNLHVRERPCDDGKWHSMDLVRNRRRLDLTLDGGEVRKSRSFPGRFVSFNLGPGQGDVYIGGILPSHHLSTRSRSLGRGFDGCLQEFFINDVDVVQGVLTRDNAFRVKGRPKARCEDTREPISTILTRISSRWEITTTQSTKEGLTTLKTNLKKRPLPASSVTSTISPKTNPEESTVIYHSISTTSRIPCRDDDCDVEESGSGDEDYSGETRGPWVAKETSFANSRDNNIEEPEIDINESVKKTPGTEDGLVGEPDISQEHCIEDDEDGCNDDANSGQSSTAEGSSAGSAVTATTTLPGINSKAREGVPLKTKSTKKGKLIAGIVAVASLLVVFCIFAVWWLLKHRNDLYWKGSYRVEVKKEKTLKSEVTDV</sequence>
<feature type="signal peptide" evidence="5">
    <location>
        <begin position="1"/>
        <end position="23"/>
    </location>
</feature>
<dbReference type="PANTHER" id="PTHR15036">
    <property type="entry name" value="PIKACHURIN-LIKE PROTEIN"/>
    <property type="match status" value="1"/>
</dbReference>
<dbReference type="Gene3D" id="2.60.120.200">
    <property type="match status" value="2"/>
</dbReference>
<keyword evidence="4" id="KW-0472">Membrane</keyword>
<feature type="region of interest" description="Disordered" evidence="3">
    <location>
        <begin position="507"/>
        <end position="621"/>
    </location>
</feature>
<dbReference type="SUPFAM" id="SSF49899">
    <property type="entry name" value="Concanavalin A-like lectins/glucanases"/>
    <property type="match status" value="2"/>
</dbReference>
<dbReference type="PROSITE" id="PS50026">
    <property type="entry name" value="EGF_3"/>
    <property type="match status" value="1"/>
</dbReference>
<evidence type="ECO:0000256" key="5">
    <source>
        <dbReference type="SAM" id="SignalP"/>
    </source>
</evidence>
<feature type="domain" description="EGF-like" evidence="7">
    <location>
        <begin position="209"/>
        <end position="246"/>
    </location>
</feature>
<feature type="transmembrane region" description="Helical" evidence="4">
    <location>
        <begin position="638"/>
        <end position="661"/>
    </location>
</feature>
<dbReference type="InterPro" id="IPR050372">
    <property type="entry name" value="Neurexin-related_CASP"/>
</dbReference>
<dbReference type="GO" id="GO:0016020">
    <property type="term" value="C:membrane"/>
    <property type="evidence" value="ECO:0007669"/>
    <property type="project" value="UniProtKB-SubCell"/>
</dbReference>
<keyword evidence="4" id="KW-0812">Transmembrane</keyword>
<protein>
    <submittedName>
        <fullName evidence="8">Neurexin-3</fullName>
    </submittedName>
</protein>
<feature type="compositionally biased region" description="Low complexity" evidence="3">
    <location>
        <begin position="594"/>
        <end position="614"/>
    </location>
</feature>
<feature type="compositionally biased region" description="Polar residues" evidence="3">
    <location>
        <begin position="478"/>
        <end position="492"/>
    </location>
</feature>
<proteinExistence type="predicted"/>
<evidence type="ECO:0000256" key="1">
    <source>
        <dbReference type="ARBA" id="ARBA00023157"/>
    </source>
</evidence>
<dbReference type="EMBL" id="JARQWQ010000011">
    <property type="protein sequence ID" value="KAK2568929.1"/>
    <property type="molecule type" value="Genomic_DNA"/>
</dbReference>
<comment type="caution">
    <text evidence="2">Lacks conserved residue(s) required for the propagation of feature annotation.</text>
</comment>
<comment type="caution">
    <text evidence="8">The sequence shown here is derived from an EMBL/GenBank/DDBJ whole genome shotgun (WGS) entry which is preliminary data.</text>
</comment>
<reference evidence="8" key="1">
    <citation type="journal article" date="2023" name="G3 (Bethesda)">
        <title>Whole genome assembly and annotation of the endangered Caribbean coral Acropora cervicornis.</title>
        <authorList>
            <person name="Selwyn J.D."/>
            <person name="Vollmer S.V."/>
        </authorList>
    </citation>
    <scope>NUCLEOTIDE SEQUENCE</scope>
    <source>
        <strain evidence="8">K2</strain>
    </source>
</reference>